<dbReference type="InterPro" id="IPR020472">
    <property type="entry name" value="WD40_PAC1"/>
</dbReference>
<dbReference type="Pfam" id="PF08625">
    <property type="entry name" value="Utp13"/>
    <property type="match status" value="1"/>
</dbReference>
<reference evidence="8" key="1">
    <citation type="submission" date="2022-11" db="EMBL/GenBank/DDBJ databases">
        <authorList>
            <person name="Kikuchi T."/>
        </authorList>
    </citation>
    <scope>NUCLEOTIDE SEQUENCE</scope>
    <source>
        <strain evidence="8">PS1010</strain>
    </source>
</reference>
<dbReference type="PROSITE" id="PS50082">
    <property type="entry name" value="WD_REPEATS_2"/>
    <property type="match status" value="6"/>
</dbReference>
<dbReference type="PROSITE" id="PS00678">
    <property type="entry name" value="WD_REPEATS_1"/>
    <property type="match status" value="2"/>
</dbReference>
<dbReference type="GO" id="GO:0032040">
    <property type="term" value="C:small-subunit processome"/>
    <property type="evidence" value="ECO:0007669"/>
    <property type="project" value="InterPro"/>
</dbReference>
<dbReference type="SMART" id="SM00320">
    <property type="entry name" value="WD40"/>
    <property type="match status" value="14"/>
</dbReference>
<feature type="coiled-coil region" evidence="6">
    <location>
        <begin position="641"/>
        <end position="671"/>
    </location>
</feature>
<evidence type="ECO:0000259" key="7">
    <source>
        <dbReference type="Pfam" id="PF08625"/>
    </source>
</evidence>
<name>A0A9P1I8Z7_9PELO</name>
<organism evidence="8 9">
    <name type="scientific">Caenorhabditis angaria</name>
    <dbReference type="NCBI Taxonomy" id="860376"/>
    <lineage>
        <taxon>Eukaryota</taxon>
        <taxon>Metazoa</taxon>
        <taxon>Ecdysozoa</taxon>
        <taxon>Nematoda</taxon>
        <taxon>Chromadorea</taxon>
        <taxon>Rhabditida</taxon>
        <taxon>Rhabditina</taxon>
        <taxon>Rhabditomorpha</taxon>
        <taxon>Rhabditoidea</taxon>
        <taxon>Rhabditidae</taxon>
        <taxon>Peloderinae</taxon>
        <taxon>Caenorhabditis</taxon>
    </lineage>
</organism>
<dbReference type="SUPFAM" id="SSF50978">
    <property type="entry name" value="WD40 repeat-like"/>
    <property type="match status" value="1"/>
</dbReference>
<dbReference type="GO" id="GO:0000472">
    <property type="term" value="P:endonucleolytic cleavage to generate mature 5'-end of SSU-rRNA from (SSU-rRNA, 5.8S rRNA, LSU-rRNA)"/>
    <property type="evidence" value="ECO:0007669"/>
    <property type="project" value="TreeGrafter"/>
</dbReference>
<evidence type="ECO:0000256" key="2">
    <source>
        <dbReference type="ARBA" id="ARBA00022574"/>
    </source>
</evidence>
<dbReference type="GO" id="GO:0034511">
    <property type="term" value="F:U3 snoRNA binding"/>
    <property type="evidence" value="ECO:0007669"/>
    <property type="project" value="TreeGrafter"/>
</dbReference>
<gene>
    <name evidence="8" type="ORF">CAMP_LOCUS3221</name>
</gene>
<dbReference type="PRINTS" id="PR00320">
    <property type="entry name" value="GPROTEINBRPT"/>
</dbReference>
<keyword evidence="4" id="KW-0539">Nucleus</keyword>
<dbReference type="Proteomes" id="UP001152747">
    <property type="component" value="Unassembled WGS sequence"/>
</dbReference>
<feature type="repeat" description="WD" evidence="5">
    <location>
        <begin position="608"/>
        <end position="649"/>
    </location>
</feature>
<evidence type="ECO:0000256" key="1">
    <source>
        <dbReference type="ARBA" id="ARBA00004604"/>
    </source>
</evidence>
<accession>A0A9P1I8Z7</accession>
<keyword evidence="6" id="KW-0175">Coiled coil</keyword>
<evidence type="ECO:0000313" key="9">
    <source>
        <dbReference type="Proteomes" id="UP001152747"/>
    </source>
</evidence>
<dbReference type="GO" id="GO:0030686">
    <property type="term" value="C:90S preribosome"/>
    <property type="evidence" value="ECO:0007669"/>
    <property type="project" value="TreeGrafter"/>
</dbReference>
<feature type="repeat" description="WD" evidence="5">
    <location>
        <begin position="566"/>
        <end position="607"/>
    </location>
</feature>
<dbReference type="Pfam" id="PF00400">
    <property type="entry name" value="WD40"/>
    <property type="match status" value="7"/>
</dbReference>
<dbReference type="InterPro" id="IPR019775">
    <property type="entry name" value="WD40_repeat_CS"/>
</dbReference>
<feature type="repeat" description="WD" evidence="5">
    <location>
        <begin position="478"/>
        <end position="519"/>
    </location>
</feature>
<dbReference type="OrthoDB" id="5414888at2759"/>
<comment type="caution">
    <text evidence="8">The sequence shown here is derived from an EMBL/GenBank/DDBJ whole genome shotgun (WGS) entry which is preliminary data.</text>
</comment>
<feature type="repeat" description="WD" evidence="5">
    <location>
        <begin position="410"/>
        <end position="453"/>
    </location>
</feature>
<dbReference type="InterPro" id="IPR011047">
    <property type="entry name" value="Quinoprotein_ADH-like_sf"/>
</dbReference>
<dbReference type="SUPFAM" id="SSF50998">
    <property type="entry name" value="Quinoprotein alcohol dehydrogenase-like"/>
    <property type="match status" value="1"/>
</dbReference>
<dbReference type="Gene3D" id="2.130.10.10">
    <property type="entry name" value="YVTN repeat-like/Quinoprotein amine dehydrogenase"/>
    <property type="match status" value="5"/>
</dbReference>
<evidence type="ECO:0000256" key="5">
    <source>
        <dbReference type="PROSITE-ProRule" id="PRU00221"/>
    </source>
</evidence>
<dbReference type="InterPro" id="IPR001680">
    <property type="entry name" value="WD40_rpt"/>
</dbReference>
<keyword evidence="2 5" id="KW-0853">WD repeat</keyword>
<keyword evidence="9" id="KW-1185">Reference proteome</keyword>
<dbReference type="InterPro" id="IPR013934">
    <property type="entry name" value="Utp13_C"/>
</dbReference>
<dbReference type="GO" id="GO:0000480">
    <property type="term" value="P:endonucleolytic cleavage in 5'-ETS of tricistronic rRNA transcript (SSU-rRNA, 5.8S rRNA, LSU-rRNA)"/>
    <property type="evidence" value="ECO:0007669"/>
    <property type="project" value="TreeGrafter"/>
</dbReference>
<feature type="repeat" description="WD" evidence="5">
    <location>
        <begin position="104"/>
        <end position="145"/>
    </location>
</feature>
<proteinExistence type="predicted"/>
<dbReference type="PANTHER" id="PTHR19854">
    <property type="entry name" value="TRANSDUCIN BETA-LIKE 3"/>
    <property type="match status" value="1"/>
</dbReference>
<dbReference type="PANTHER" id="PTHR19854:SF15">
    <property type="entry name" value="TRANSDUCIN BETA-LIKE PROTEIN 3"/>
    <property type="match status" value="1"/>
</dbReference>
<dbReference type="EMBL" id="CANHGI010000002">
    <property type="protein sequence ID" value="CAI5440584.1"/>
    <property type="molecule type" value="Genomic_DNA"/>
</dbReference>
<dbReference type="CDD" id="cd00200">
    <property type="entry name" value="WD40"/>
    <property type="match status" value="2"/>
</dbReference>
<dbReference type="PROSITE" id="PS50294">
    <property type="entry name" value="WD_REPEATS_REGION"/>
    <property type="match status" value="6"/>
</dbReference>
<evidence type="ECO:0000256" key="6">
    <source>
        <dbReference type="SAM" id="Coils"/>
    </source>
</evidence>
<evidence type="ECO:0000256" key="3">
    <source>
        <dbReference type="ARBA" id="ARBA00022737"/>
    </source>
</evidence>
<keyword evidence="3" id="KW-0677">Repeat</keyword>
<comment type="subcellular location">
    <subcellularLocation>
        <location evidence="1">Nucleus</location>
        <location evidence="1">Nucleolus</location>
    </subcellularLocation>
</comment>
<evidence type="ECO:0000256" key="4">
    <source>
        <dbReference type="ARBA" id="ARBA00023242"/>
    </source>
</evidence>
<protein>
    <recommendedName>
        <fullName evidence="7">U3 small nucleolar RNA-associated protein 13 C-terminal domain-containing protein</fullName>
    </recommendedName>
</protein>
<feature type="domain" description="U3 small nucleolar RNA-associated protein 13 C-terminal" evidence="7">
    <location>
        <begin position="661"/>
        <end position="791"/>
    </location>
</feature>
<sequence>MSQLIKEISQKRSVGSVFTGGFVKWSANGQRLFSTCSNIVKVIDLENNDASYTIGDPEDELRITCIALDKNRNRLLIAYNNHVIREYTIPLEDGEEPQLAKTWKTMHTAPILVMEFSENGVILATGSADHITKVWNLEKQQCTHTLKGPSVVSSIVFGKHDKLVVGYIEGQLHLYDITLGAEKKFINEWKTHSSNITALLRIEDTRLVVALSRDQTMSIHETETQETIKVLPLFESIESAAIGHNGNLFTVGEEGILKEFKIETAKLLKQQKISGTRLDQISYDPITNRFLSVSAETNIYIIDFEDLKISRQLVGSHDEIYSCCIFGKNESHIAVASNTNEIRIYDSQTLDCQLVFGHTESVLGVVSPSWDTSLLASCSKDNSIIFWRLSEENEDSKTTTKPYLFPISVATGHANSVTSLSFSNTTRAPYITSVSSDSMIKLWSLRDLIKLQREVKIEEDSQQNIFDLLPKVPCSSTLVAHAKDVNCVDVADSDNVVATGGMDKLVKLWQVDTTKMQLGIGGTLSGHRRGVGDVRFAKNAHKLASCSGDMTIKIWNISDKTCQQTLTGHTCAVFRILFISSDNQLISADSSGIIKIWTVKNSECETTVDGHTDKIWSLTAKAEESEFVTAGSDGKIVVWKNVTEEKEMAELEKRREKLEQEQTLTNLLEQQRFDEALEFALGLVRPFCAYKVITTLIDHGQLASALPKLDSRKIQILLDFTTQWNTNSRTSQVAQRVLFELFMIIPPEEFLEMPNSRNLIESFLPYTNRHLDRLDRARQDASLLEFIWKQMRIA</sequence>
<evidence type="ECO:0000313" key="8">
    <source>
        <dbReference type="EMBL" id="CAI5440584.1"/>
    </source>
</evidence>
<dbReference type="InterPro" id="IPR036322">
    <property type="entry name" value="WD40_repeat_dom_sf"/>
</dbReference>
<feature type="repeat" description="WD" evidence="5">
    <location>
        <begin position="524"/>
        <end position="565"/>
    </location>
</feature>
<dbReference type="InterPro" id="IPR015943">
    <property type="entry name" value="WD40/YVTN_repeat-like_dom_sf"/>
</dbReference>
<dbReference type="AlphaFoldDB" id="A0A9P1I8Z7"/>